<protein>
    <submittedName>
        <fullName evidence="2">Uncharacterized protein</fullName>
    </submittedName>
</protein>
<dbReference type="Proteomes" id="UP001055712">
    <property type="component" value="Unassembled WGS sequence"/>
</dbReference>
<dbReference type="EMBL" id="SIDB01000001">
    <property type="protein sequence ID" value="KAI3438637.1"/>
    <property type="molecule type" value="Genomic_DNA"/>
</dbReference>
<evidence type="ECO:0000256" key="1">
    <source>
        <dbReference type="SAM" id="MobiDB-lite"/>
    </source>
</evidence>
<name>A0A9D4Z2M1_CHLVU</name>
<keyword evidence="3" id="KW-1185">Reference proteome</keyword>
<dbReference type="OrthoDB" id="515491at2759"/>
<reference evidence="2" key="1">
    <citation type="journal article" date="2019" name="Plant J.">
        <title>Chlorella vulgaris genome assembly and annotation reveals the molecular basis for metabolic acclimation to high light conditions.</title>
        <authorList>
            <person name="Cecchin M."/>
            <person name="Marcolungo L."/>
            <person name="Rossato M."/>
            <person name="Girolomoni L."/>
            <person name="Cosentino E."/>
            <person name="Cuine S."/>
            <person name="Li-Beisson Y."/>
            <person name="Delledonne M."/>
            <person name="Ballottari M."/>
        </authorList>
    </citation>
    <scope>NUCLEOTIDE SEQUENCE</scope>
    <source>
        <strain evidence="2">211/11P</strain>
    </source>
</reference>
<feature type="compositionally biased region" description="Low complexity" evidence="1">
    <location>
        <begin position="1"/>
        <end position="18"/>
    </location>
</feature>
<sequence>MLLRNTQTRQQEAQAAREGASRPKGWLAGRPWLGAAAGNPQTDHVVSESPVGALAVPTTAIIQPAPEPSITQGVPVPTVFLGVLPTPIPPGRPTLDAQALVRSLEGGVLPSDALLDSDREVWRAASRITDSISSFNICQAQQLAGRKLILTERGVAEQLARGTIQMVPVPGSTATATKKPSSLNPFAPLQRLLGRLAEGQRMSQRVQQRADAWGGQLSGRGEGGRTEGAEGAGVPGAATAASAASPPATDPSASAEQDGPQPQYSLQGSPVRRVLAPSAPPQLAWVPLRVALQLLRSLPQHFVLLQSCGQEVAAARGGGQAWQTQGQQQQQGAKAGQAGTFNTATSPGEVQVHIIPGLHVRQLSPDGTPIEFTPAFLCASQVQALWRDLREISGGAMLMHRRVERAMMRRRLENAVAMIAGARRGGGGGGGGAQIGISAQDEGNEEGEGAADEPPEVSDFIRELGGSLSNEQGPRLAASAGGGRPPGLSRLAALFACGVVSLTASGLSWAGNTVDWAVMATPLGPRLLGVPGAAIQQCSLKSVVNGMHYYNRSMALMNMLRSTAEHHAAMPLHQDTTESSGSGSDSDAREAGVAMRTAAARGRLQEGVQQYCKTLAASALWLALSAKVMAEDGGLGSQPVSRRLAKSFMQHEMPSEAGMDMASVNGGVLHSQIVASLSSGRGDQTLEERLAEGLPLLEHNGFQLYFDGSLSAAPESVSSDGMAGGGGGLHSVAAAVSQHCTGQTVVGLGTLGQDSDSGKYSMLMRDMHEPPPGGRGLILVGDLDLKPRPRGKRSTGRTDARFLVASVDDGCKLL</sequence>
<evidence type="ECO:0000313" key="2">
    <source>
        <dbReference type="EMBL" id="KAI3438637.1"/>
    </source>
</evidence>
<proteinExistence type="predicted"/>
<feature type="region of interest" description="Disordered" evidence="1">
    <location>
        <begin position="572"/>
        <end position="594"/>
    </location>
</feature>
<accession>A0A9D4Z2M1</accession>
<evidence type="ECO:0000313" key="3">
    <source>
        <dbReference type="Proteomes" id="UP001055712"/>
    </source>
</evidence>
<feature type="region of interest" description="Disordered" evidence="1">
    <location>
        <begin position="200"/>
        <end position="267"/>
    </location>
</feature>
<organism evidence="2 3">
    <name type="scientific">Chlorella vulgaris</name>
    <name type="common">Green alga</name>
    <dbReference type="NCBI Taxonomy" id="3077"/>
    <lineage>
        <taxon>Eukaryota</taxon>
        <taxon>Viridiplantae</taxon>
        <taxon>Chlorophyta</taxon>
        <taxon>core chlorophytes</taxon>
        <taxon>Trebouxiophyceae</taxon>
        <taxon>Chlorellales</taxon>
        <taxon>Chlorellaceae</taxon>
        <taxon>Chlorella clade</taxon>
        <taxon>Chlorella</taxon>
    </lineage>
</organism>
<feature type="region of interest" description="Disordered" evidence="1">
    <location>
        <begin position="1"/>
        <end position="27"/>
    </location>
</feature>
<gene>
    <name evidence="2" type="ORF">D9Q98_001059</name>
</gene>
<dbReference type="AlphaFoldDB" id="A0A9D4Z2M1"/>
<comment type="caution">
    <text evidence="2">The sequence shown here is derived from an EMBL/GenBank/DDBJ whole genome shotgun (WGS) entry which is preliminary data.</text>
</comment>
<feature type="compositionally biased region" description="Low complexity" evidence="1">
    <location>
        <begin position="235"/>
        <end position="256"/>
    </location>
</feature>
<reference evidence="2" key="2">
    <citation type="submission" date="2020-11" db="EMBL/GenBank/DDBJ databases">
        <authorList>
            <person name="Cecchin M."/>
            <person name="Marcolungo L."/>
            <person name="Rossato M."/>
            <person name="Girolomoni L."/>
            <person name="Cosentino E."/>
            <person name="Cuine S."/>
            <person name="Li-Beisson Y."/>
            <person name="Delledonne M."/>
            <person name="Ballottari M."/>
        </authorList>
    </citation>
    <scope>NUCLEOTIDE SEQUENCE</scope>
    <source>
        <strain evidence="2">211/11P</strain>
        <tissue evidence="2">Whole cell</tissue>
    </source>
</reference>